<keyword evidence="2" id="KW-1185">Reference proteome</keyword>
<sequence>MCLVLGTAIPRGDAQNADQPSTLNDRRILLLAGPIHSDIAFPADAEMRGELDFLASAGLPLDRPDVGWILIGWGGRSFYTETPTWGDLRPLPVIRTLVGDESTLHVSLAGEIDSSHPDVKSLDLTQDAYEDLQAAVMGSFLRGADGVPIEIPGAGYGPFDRFYEANGSFHILNNCNGWTASMLRQAGVTTGFWTPLPQLLFLSLDLHRNDGPAKF</sequence>
<protein>
    <submittedName>
        <fullName evidence="1">TIGR02117 family protein</fullName>
    </submittedName>
</protein>
<accession>A0ABY7BZZ6</accession>
<reference evidence="1" key="1">
    <citation type="submission" date="2022-12" db="EMBL/GenBank/DDBJ databases">
        <title>Jiella pelagia sp. nov., isolated from phosphonate enriched culture of Northwest Pacific surface seawater.</title>
        <authorList>
            <person name="Shin D.Y."/>
            <person name="Hwang C.Y."/>
        </authorList>
    </citation>
    <scope>NUCLEOTIDE SEQUENCE</scope>
    <source>
        <strain evidence="1">HL-NP1</strain>
    </source>
</reference>
<dbReference type="InterPro" id="IPR011727">
    <property type="entry name" value="CHP02117"/>
</dbReference>
<organism evidence="1 2">
    <name type="scientific">Jiella pelagia</name>
    <dbReference type="NCBI Taxonomy" id="2986949"/>
    <lineage>
        <taxon>Bacteria</taxon>
        <taxon>Pseudomonadati</taxon>
        <taxon>Pseudomonadota</taxon>
        <taxon>Alphaproteobacteria</taxon>
        <taxon>Hyphomicrobiales</taxon>
        <taxon>Aurantimonadaceae</taxon>
        <taxon>Jiella</taxon>
    </lineage>
</organism>
<gene>
    <name evidence="1" type="ORF">OH818_03980</name>
</gene>
<dbReference type="Proteomes" id="UP001164020">
    <property type="component" value="Chromosome"/>
</dbReference>
<name>A0ABY7BZZ6_9HYPH</name>
<dbReference type="Pfam" id="PF09601">
    <property type="entry name" value="DUF2459"/>
    <property type="match status" value="1"/>
</dbReference>
<dbReference type="NCBIfam" id="TIGR02117">
    <property type="entry name" value="chp_urease_rgn"/>
    <property type="match status" value="1"/>
</dbReference>
<dbReference type="EMBL" id="CP114029">
    <property type="protein sequence ID" value="WAP69436.1"/>
    <property type="molecule type" value="Genomic_DNA"/>
</dbReference>
<proteinExistence type="predicted"/>
<evidence type="ECO:0000313" key="2">
    <source>
        <dbReference type="Proteomes" id="UP001164020"/>
    </source>
</evidence>
<evidence type="ECO:0000313" key="1">
    <source>
        <dbReference type="EMBL" id="WAP69436.1"/>
    </source>
</evidence>